<feature type="transmembrane region" description="Helical" evidence="1">
    <location>
        <begin position="140"/>
        <end position="168"/>
    </location>
</feature>
<accession>A0AB94IYR5</accession>
<dbReference type="Pfam" id="PF03806">
    <property type="entry name" value="ABG_transport"/>
    <property type="match status" value="1"/>
</dbReference>
<keyword evidence="1" id="KW-0812">Transmembrane</keyword>
<dbReference type="PANTHER" id="PTHR30282:SF0">
    <property type="entry name" value="P-AMINOBENZOYL-GLUTAMATE TRANSPORT PROTEIN"/>
    <property type="match status" value="1"/>
</dbReference>
<feature type="transmembrane region" description="Helical" evidence="1">
    <location>
        <begin position="180"/>
        <end position="200"/>
    </location>
</feature>
<dbReference type="GO" id="GO:0015558">
    <property type="term" value="F:secondary active p-aminobenzoyl-glutamate transmembrane transporter activity"/>
    <property type="evidence" value="ECO:0007669"/>
    <property type="project" value="InterPro"/>
</dbReference>
<dbReference type="RefSeq" id="WP_015556961.1">
    <property type="nucleotide sequence ID" value="NC_021038.1"/>
</dbReference>
<evidence type="ECO:0000313" key="2">
    <source>
        <dbReference type="EMBL" id="CBL28814.1"/>
    </source>
</evidence>
<feature type="transmembrane region" description="Helical" evidence="1">
    <location>
        <begin position="233"/>
        <end position="251"/>
    </location>
</feature>
<protein>
    <submittedName>
        <fullName evidence="2">p-aminobenzoyl-glutamate transporter</fullName>
    </submittedName>
</protein>
<keyword evidence="1" id="KW-0472">Membrane</keyword>
<reference evidence="3" key="1">
    <citation type="submission" date="2010-03" db="EMBL/GenBank/DDBJ databases">
        <title>The genome sequence of Synergistetes sp. SGP1.</title>
        <authorList>
            <consortium name="metaHIT consortium -- http://www.metahit.eu/"/>
            <person name="Pajon A."/>
            <person name="Turner K."/>
            <person name="Parkhill J."/>
            <person name="Wade W."/>
            <person name="Vartoukian S."/>
        </authorList>
    </citation>
    <scope>NUCLEOTIDE SEQUENCE [LARGE SCALE GENOMIC DNA]</scope>
    <source>
        <strain evidence="3">SGP1</strain>
    </source>
</reference>
<feature type="transmembrane region" description="Helical" evidence="1">
    <location>
        <begin position="323"/>
        <end position="350"/>
    </location>
</feature>
<reference evidence="2 3" key="2">
    <citation type="submission" date="2010-03" db="EMBL/GenBank/DDBJ databases">
        <authorList>
            <person name="Pajon A."/>
        </authorList>
    </citation>
    <scope>NUCLEOTIDE SEQUENCE [LARGE SCALE GENOMIC DNA]</scope>
    <source>
        <strain evidence="2 3">SGP1</strain>
    </source>
</reference>
<dbReference type="KEGG" id="sbr:SY1_20310"/>
<feature type="transmembrane region" description="Helical" evidence="1">
    <location>
        <begin position="493"/>
        <end position="522"/>
    </location>
</feature>
<keyword evidence="1" id="KW-1133">Transmembrane helix</keyword>
<keyword evidence="3" id="KW-1185">Reference proteome</keyword>
<feature type="transmembrane region" description="Helical" evidence="1">
    <location>
        <begin position="100"/>
        <end position="120"/>
    </location>
</feature>
<gene>
    <name evidence="2" type="ORF">SY1_20310</name>
</gene>
<feature type="transmembrane region" description="Helical" evidence="1">
    <location>
        <begin position="284"/>
        <end position="303"/>
    </location>
</feature>
<dbReference type="EMBL" id="FP929056">
    <property type="protein sequence ID" value="CBL28814.1"/>
    <property type="molecule type" value="Genomic_DNA"/>
</dbReference>
<dbReference type="GO" id="GO:1902604">
    <property type="term" value="P:p-aminobenzoyl-glutamate transmembrane transport"/>
    <property type="evidence" value="ECO:0007669"/>
    <property type="project" value="InterPro"/>
</dbReference>
<organism evidence="2 3">
    <name type="scientific">Fretibacterium fastidiosum</name>
    <dbReference type="NCBI Taxonomy" id="651822"/>
    <lineage>
        <taxon>Bacteria</taxon>
        <taxon>Thermotogati</taxon>
        <taxon>Synergistota</taxon>
        <taxon>Synergistia</taxon>
        <taxon>Synergistales</taxon>
        <taxon>Aminobacteriaceae</taxon>
        <taxon>Fretibacterium</taxon>
    </lineage>
</organism>
<proteinExistence type="predicted"/>
<feature type="transmembrane region" description="Helical" evidence="1">
    <location>
        <begin position="362"/>
        <end position="383"/>
    </location>
</feature>
<name>A0AB94IYR5_9BACT</name>
<feature type="transmembrane region" description="Helical" evidence="1">
    <location>
        <begin position="432"/>
        <end position="452"/>
    </location>
</feature>
<sequence length="536" mass="57419">MSENPERNVDETIVAPKRSFFERFIRGIEVIGNKFPHPFWLFVVLSLVLMGLSWWLGREGLSVTYMAGKAGEAPRETTVSVVNLLSYPAMREFLAGFVKTYVNFAPLGLIMTMMLGISLLEHTGMISALMRKTILGAPRALVVAVVAVVGINANLASDAGIIFTPVIAGAVFKALGRNPWVGVAAGYAAGAGGFTANFFVAGTDALLSGITATAVEGVPTIPPGTPVHPLMNWYFMLAATLVLTGLTVYVTEHYIVKMVGDAETVRDADALKEHAVTPAENRGLFCSLLALVAYVALIVWLTYPEGSLFRNPETGAIVPRSPLLSSIMPLLFGLFFVVGTAYGIGAGVIRRAEDVPKLMQKGLIGSTSFMVVVLPASLFVALFRMSHFDTVLSVTGAEFLKAMNLGGIPLLVIFVVLVSFLNLFMISGSAKWLILAPIFVPMFAGVGFSPALTQVAYRIGDSSTNIISPLSYYLPVMLGLLEQYKPKEDTKVGIGTVISLAMPYSLFYLAGFTLLLVVWYLLGLPLGPATPATLAM</sequence>
<feature type="transmembrane region" description="Helical" evidence="1">
    <location>
        <begin position="39"/>
        <end position="57"/>
    </location>
</feature>
<feature type="transmembrane region" description="Helical" evidence="1">
    <location>
        <begin position="403"/>
        <end position="425"/>
    </location>
</feature>
<evidence type="ECO:0000256" key="1">
    <source>
        <dbReference type="SAM" id="Phobius"/>
    </source>
</evidence>
<dbReference type="AlphaFoldDB" id="A0AB94IYR5"/>
<dbReference type="InterPro" id="IPR004697">
    <property type="entry name" value="AbgT"/>
</dbReference>
<dbReference type="Proteomes" id="UP000008957">
    <property type="component" value="Chromosome"/>
</dbReference>
<evidence type="ECO:0000313" key="3">
    <source>
        <dbReference type="Proteomes" id="UP000008957"/>
    </source>
</evidence>
<dbReference type="PANTHER" id="PTHR30282">
    <property type="entry name" value="P-AMINOBENZOYL GLUTAMATE TRANSPORTER"/>
    <property type="match status" value="1"/>
</dbReference>